<dbReference type="OrthoDB" id="5327821at2759"/>
<dbReference type="GO" id="GO:0051082">
    <property type="term" value="F:unfolded protein binding"/>
    <property type="evidence" value="ECO:0007669"/>
    <property type="project" value="TreeGrafter"/>
</dbReference>
<organism evidence="2 3">
    <name type="scientific">Ceraceosorus bombacis</name>
    <dbReference type="NCBI Taxonomy" id="401625"/>
    <lineage>
        <taxon>Eukaryota</taxon>
        <taxon>Fungi</taxon>
        <taxon>Dikarya</taxon>
        <taxon>Basidiomycota</taxon>
        <taxon>Ustilaginomycotina</taxon>
        <taxon>Exobasidiomycetes</taxon>
        <taxon>Ceraceosorales</taxon>
        <taxon>Ceraceosoraceae</taxon>
        <taxon>Ceraceosorus</taxon>
    </lineage>
</organism>
<accession>A0A0P1BRC4</accession>
<feature type="region of interest" description="Disordered" evidence="1">
    <location>
        <begin position="17"/>
        <end position="39"/>
    </location>
</feature>
<dbReference type="PANTHER" id="PTHR28090:SF2">
    <property type="entry name" value="PROTEIN ROT1"/>
    <property type="match status" value="1"/>
</dbReference>
<reference evidence="2 3" key="1">
    <citation type="submission" date="2014-09" db="EMBL/GenBank/DDBJ databases">
        <authorList>
            <person name="Magalhaes I.L.F."/>
            <person name="Oliveira U."/>
            <person name="Santos F.R."/>
            <person name="Vidigal T.H.D.A."/>
            <person name="Brescovit A.D."/>
            <person name="Santos A.J."/>
        </authorList>
    </citation>
    <scope>NUCLEOTIDE SEQUENCE [LARGE SCALE GENOMIC DNA]</scope>
</reference>
<sequence length="246" mass="26897">MQGAIASSSQVTLLASDVASSHHHTKKAQRTASRQRKNPRSMSWSAIMLACLAAVVLSAQPSSAQFQNVTSLAGTWASGSGNVLTGLEFFNPIAKKFTVPRTSGIAYSFTNDGFFETSTYTYTSNSANNRCFRAALTWQHGSYTFNPNGSISLTPFAPDGYVQVMDPCAGTSVAQYQYKQFELIPQWYNYLDPKPGFLPEGQTAYGMKMFNDGGGGEAGAPKPIMWLVRRPPNMLPTQQLYQEVIM</sequence>
<dbReference type="STRING" id="401625.A0A0P1BRC4"/>
<feature type="compositionally biased region" description="Basic residues" evidence="1">
    <location>
        <begin position="21"/>
        <end position="39"/>
    </location>
</feature>
<dbReference type="Proteomes" id="UP000054845">
    <property type="component" value="Unassembled WGS sequence"/>
</dbReference>
<proteinExistence type="predicted"/>
<keyword evidence="3" id="KW-1185">Reference proteome</keyword>
<name>A0A0P1BRC4_9BASI</name>
<evidence type="ECO:0000313" key="3">
    <source>
        <dbReference type="Proteomes" id="UP000054845"/>
    </source>
</evidence>
<dbReference type="GO" id="GO:0006458">
    <property type="term" value="P:'de novo' protein folding"/>
    <property type="evidence" value="ECO:0007669"/>
    <property type="project" value="InterPro"/>
</dbReference>
<dbReference type="GO" id="GO:0005789">
    <property type="term" value="C:endoplasmic reticulum membrane"/>
    <property type="evidence" value="ECO:0007669"/>
    <property type="project" value="TreeGrafter"/>
</dbReference>
<dbReference type="InterPro" id="IPR019623">
    <property type="entry name" value="Rot1"/>
</dbReference>
<dbReference type="PANTHER" id="PTHR28090">
    <property type="entry name" value="PROTEIN ROT1"/>
    <property type="match status" value="1"/>
</dbReference>
<dbReference type="EMBL" id="CCYA01000276">
    <property type="protein sequence ID" value="CEH18819.1"/>
    <property type="molecule type" value="Genomic_DNA"/>
</dbReference>
<evidence type="ECO:0000313" key="2">
    <source>
        <dbReference type="EMBL" id="CEH18819.1"/>
    </source>
</evidence>
<protein>
    <submittedName>
        <fullName evidence="2">Chaperone, endoplasmic reticulum protein-folding, fungi</fullName>
    </submittedName>
</protein>
<dbReference type="Pfam" id="PF10681">
    <property type="entry name" value="Rot1"/>
    <property type="match status" value="1"/>
</dbReference>
<dbReference type="AlphaFoldDB" id="A0A0P1BRC4"/>
<evidence type="ECO:0000256" key="1">
    <source>
        <dbReference type="SAM" id="MobiDB-lite"/>
    </source>
</evidence>